<keyword evidence="3" id="KW-1185">Reference proteome</keyword>
<dbReference type="Proteomes" id="UP000240996">
    <property type="component" value="Unassembled WGS sequence"/>
</dbReference>
<organism evidence="2 3">
    <name type="scientific">Sphingomonas aerolata</name>
    <dbReference type="NCBI Taxonomy" id="185951"/>
    <lineage>
        <taxon>Bacteria</taxon>
        <taxon>Pseudomonadati</taxon>
        <taxon>Pseudomonadota</taxon>
        <taxon>Alphaproteobacteria</taxon>
        <taxon>Sphingomonadales</taxon>
        <taxon>Sphingomonadaceae</taxon>
        <taxon>Sphingomonas</taxon>
    </lineage>
</organism>
<accession>A0A2T4YRL3</accession>
<reference evidence="2 3" key="1">
    <citation type="submission" date="2018-04" db="EMBL/GenBank/DDBJ databases">
        <title>Genomic Encyclopedia of Type Strains, Phase III (KMG-III): the genomes of soil and plant-associated and newly described type strains.</title>
        <authorList>
            <person name="Whitman W."/>
        </authorList>
    </citation>
    <scope>NUCLEOTIDE SEQUENCE [LARGE SCALE GENOMIC DNA]</scope>
    <source>
        <strain evidence="2 3">NW12</strain>
    </source>
</reference>
<gene>
    <name evidence="2" type="ORF">C8J24_2403</name>
</gene>
<dbReference type="AlphaFoldDB" id="A0A2T4YRL3"/>
<dbReference type="NCBIfam" id="TIGR04433">
    <property type="entry name" value="UrcA_uranyl"/>
    <property type="match status" value="1"/>
</dbReference>
<dbReference type="InterPro" id="IPR030972">
    <property type="entry name" value="UrcA_uranyl"/>
</dbReference>
<keyword evidence="1" id="KW-0732">Signal</keyword>
<evidence type="ECO:0000313" key="3">
    <source>
        <dbReference type="Proteomes" id="UP000240996"/>
    </source>
</evidence>
<evidence type="ECO:0000256" key="1">
    <source>
        <dbReference type="SAM" id="SignalP"/>
    </source>
</evidence>
<dbReference type="RefSeq" id="WP_107932495.1">
    <property type="nucleotide sequence ID" value="NZ_JAAOYQ010000004.1"/>
</dbReference>
<sequence>MKILHSVASAAIASACLFATGAAADPVRDPVTIRVSHAGLDLASDAGRRVLARRVQSAVNRTCAPRTAGLNAFAESRRCRAEMMQDATVQTAALLTRNGTQLASLAGR</sequence>
<dbReference type="EMBL" id="PZZN01000002">
    <property type="protein sequence ID" value="PTM46163.1"/>
    <property type="molecule type" value="Genomic_DNA"/>
</dbReference>
<proteinExistence type="predicted"/>
<comment type="caution">
    <text evidence="2">The sequence shown here is derived from an EMBL/GenBank/DDBJ whole genome shotgun (WGS) entry which is preliminary data.</text>
</comment>
<evidence type="ECO:0000313" key="2">
    <source>
        <dbReference type="EMBL" id="PTM46163.1"/>
    </source>
</evidence>
<protein>
    <submittedName>
        <fullName evidence="2">UrcA family protein</fullName>
    </submittedName>
</protein>
<feature type="signal peptide" evidence="1">
    <location>
        <begin position="1"/>
        <end position="24"/>
    </location>
</feature>
<name>A0A2T4YRL3_9SPHN</name>
<dbReference type="PROSITE" id="PS51257">
    <property type="entry name" value="PROKAR_LIPOPROTEIN"/>
    <property type="match status" value="1"/>
</dbReference>
<feature type="chain" id="PRO_5015619380" evidence="1">
    <location>
        <begin position="25"/>
        <end position="108"/>
    </location>
</feature>